<protein>
    <submittedName>
        <fullName evidence="1">Phage tail protein</fullName>
    </submittedName>
</protein>
<sequence length="168" mass="18710">MKSTPAYILRRCAFWADEDVKVGQVESLTVPLPKEKTEEIRNAGMIKSRKVVLGYEMEDLDFTMTAFDPATLKLMTGRPGSEHVYYATGAFVDEDGTTHSAELYLRGRLSALDNMEWKEGDKATLKCTVVTHYCKLEIDGAPIFEIDDFDYSVGGVSQTGDIRAALLL</sequence>
<gene>
    <name evidence="1" type="ORF">FEV53_13640</name>
</gene>
<dbReference type="InterPro" id="IPR006498">
    <property type="entry name" value="Tail_tube"/>
</dbReference>
<name>A0A547PSE2_9RHOB</name>
<dbReference type="RefSeq" id="WP_142835376.1">
    <property type="nucleotide sequence ID" value="NZ_VFSV01000026.1"/>
</dbReference>
<organism evidence="1 2">
    <name type="scientific">Palleronia caenipelagi</name>
    <dbReference type="NCBI Taxonomy" id="2489174"/>
    <lineage>
        <taxon>Bacteria</taxon>
        <taxon>Pseudomonadati</taxon>
        <taxon>Pseudomonadota</taxon>
        <taxon>Alphaproteobacteria</taxon>
        <taxon>Rhodobacterales</taxon>
        <taxon>Roseobacteraceae</taxon>
        <taxon>Palleronia</taxon>
    </lineage>
</organism>
<dbReference type="OrthoDB" id="7834326at2"/>
<proteinExistence type="predicted"/>
<evidence type="ECO:0000313" key="2">
    <source>
        <dbReference type="Proteomes" id="UP000318590"/>
    </source>
</evidence>
<dbReference type="AlphaFoldDB" id="A0A547PSE2"/>
<evidence type="ECO:0000313" key="1">
    <source>
        <dbReference type="EMBL" id="TRD16974.1"/>
    </source>
</evidence>
<reference evidence="1 2" key="1">
    <citation type="submission" date="2019-06" db="EMBL/GenBank/DDBJ databases">
        <title>Paenimaribius caenipelagi gen. nov., sp. nov., isolated from a tidal flat.</title>
        <authorList>
            <person name="Yoon J.-H."/>
        </authorList>
    </citation>
    <scope>NUCLEOTIDE SEQUENCE [LARGE SCALE GENOMIC DNA]</scope>
    <source>
        <strain evidence="1 2">JBTF-M29</strain>
    </source>
</reference>
<dbReference type="EMBL" id="VFSV01000026">
    <property type="protein sequence ID" value="TRD16974.1"/>
    <property type="molecule type" value="Genomic_DNA"/>
</dbReference>
<keyword evidence="2" id="KW-1185">Reference proteome</keyword>
<comment type="caution">
    <text evidence="1">The sequence shown here is derived from an EMBL/GenBank/DDBJ whole genome shotgun (WGS) entry which is preliminary data.</text>
</comment>
<accession>A0A547PSE2</accession>
<dbReference type="Proteomes" id="UP000318590">
    <property type="component" value="Unassembled WGS sequence"/>
</dbReference>
<dbReference type="Pfam" id="PF04985">
    <property type="entry name" value="Phage_tube"/>
    <property type="match status" value="1"/>
</dbReference>